<organism evidence="3 4">
    <name type="scientific">Prorocentrum cordatum</name>
    <dbReference type="NCBI Taxonomy" id="2364126"/>
    <lineage>
        <taxon>Eukaryota</taxon>
        <taxon>Sar</taxon>
        <taxon>Alveolata</taxon>
        <taxon>Dinophyceae</taxon>
        <taxon>Prorocentrales</taxon>
        <taxon>Prorocentraceae</taxon>
        <taxon>Prorocentrum</taxon>
    </lineage>
</organism>
<feature type="compositionally biased region" description="Low complexity" evidence="1">
    <location>
        <begin position="244"/>
        <end position="256"/>
    </location>
</feature>
<accession>A0ABN9XVK6</accession>
<evidence type="ECO:0000256" key="2">
    <source>
        <dbReference type="SAM" id="SignalP"/>
    </source>
</evidence>
<proteinExistence type="predicted"/>
<evidence type="ECO:0000313" key="4">
    <source>
        <dbReference type="Proteomes" id="UP001189429"/>
    </source>
</evidence>
<keyword evidence="2" id="KW-0732">Signal</keyword>
<dbReference type="Proteomes" id="UP001189429">
    <property type="component" value="Unassembled WGS sequence"/>
</dbReference>
<evidence type="ECO:0008006" key="5">
    <source>
        <dbReference type="Google" id="ProtNLM"/>
    </source>
</evidence>
<comment type="caution">
    <text evidence="3">The sequence shown here is derived from an EMBL/GenBank/DDBJ whole genome shotgun (WGS) entry which is preliminary data.</text>
</comment>
<keyword evidence="4" id="KW-1185">Reference proteome</keyword>
<name>A0ABN9XVK6_9DINO</name>
<protein>
    <recommendedName>
        <fullName evidence="5">Folate receptor-like domain-containing protein</fullName>
    </recommendedName>
</protein>
<dbReference type="EMBL" id="CAUYUJ010021312">
    <property type="protein sequence ID" value="CAK0903902.1"/>
    <property type="molecule type" value="Genomic_DNA"/>
</dbReference>
<sequence length="294" mass="32686">MLRFTMACALACQVYADVQLMQVSVLRRAGGDTAVQPDAVCHTAVVDDACYKKVEWAMQVGIAKYPEWFSPLTSSSPFEDFQRHLHGVPRFADVCAEPCAARAPEGCRTSVRGEQCYEEVLWVMQTGVVEFPDWYSPLNRSSPFEDFQRHLHNSARFSGVCAEPCAPGVLEEPAARLRPEEPARESCHTSVEGEACYGAVDFSMRHAQGYKHWDLNENSSFEDFQRRVHGLDPQLCPEPCSAGEEPAQLQARAAAEPAEEQRDESFPSTPHPTLPPGIPCTCLSPCAMFVVWDQ</sequence>
<evidence type="ECO:0000313" key="3">
    <source>
        <dbReference type="EMBL" id="CAK0903902.1"/>
    </source>
</evidence>
<gene>
    <name evidence="3" type="ORF">PCOR1329_LOCUS80079</name>
</gene>
<reference evidence="3" key="1">
    <citation type="submission" date="2023-10" db="EMBL/GenBank/DDBJ databases">
        <authorList>
            <person name="Chen Y."/>
            <person name="Shah S."/>
            <person name="Dougan E. K."/>
            <person name="Thang M."/>
            <person name="Chan C."/>
        </authorList>
    </citation>
    <scope>NUCLEOTIDE SEQUENCE [LARGE SCALE GENOMIC DNA]</scope>
</reference>
<evidence type="ECO:0000256" key="1">
    <source>
        <dbReference type="SAM" id="MobiDB-lite"/>
    </source>
</evidence>
<feature type="signal peptide" evidence="2">
    <location>
        <begin position="1"/>
        <end position="16"/>
    </location>
</feature>
<feature type="non-terminal residue" evidence="3">
    <location>
        <position position="294"/>
    </location>
</feature>
<feature type="chain" id="PRO_5046060927" description="Folate receptor-like domain-containing protein" evidence="2">
    <location>
        <begin position="17"/>
        <end position="294"/>
    </location>
</feature>
<feature type="region of interest" description="Disordered" evidence="1">
    <location>
        <begin position="240"/>
        <end position="272"/>
    </location>
</feature>